<dbReference type="GO" id="GO:0005886">
    <property type="term" value="C:plasma membrane"/>
    <property type="evidence" value="ECO:0007669"/>
    <property type="project" value="TreeGrafter"/>
</dbReference>
<evidence type="ECO:0000256" key="6">
    <source>
        <dbReference type="ARBA" id="ARBA00022967"/>
    </source>
</evidence>
<evidence type="ECO:0000256" key="2">
    <source>
        <dbReference type="ARBA" id="ARBA00022553"/>
    </source>
</evidence>
<dbReference type="AlphaFoldDB" id="A0A9D1Z435"/>
<keyword evidence="5 9" id="KW-0812">Transmembrane</keyword>
<reference evidence="10" key="1">
    <citation type="journal article" date="2021" name="PeerJ">
        <title>Extensive microbial diversity within the chicken gut microbiome revealed by metagenomics and culture.</title>
        <authorList>
            <person name="Gilroy R."/>
            <person name="Ravi A."/>
            <person name="Getino M."/>
            <person name="Pursley I."/>
            <person name="Horton D.L."/>
            <person name="Alikhan N.F."/>
            <person name="Baker D."/>
            <person name="Gharbi K."/>
            <person name="Hall N."/>
            <person name="Watson M."/>
            <person name="Adriaenssens E.M."/>
            <person name="Foster-Nyarko E."/>
            <person name="Jarju S."/>
            <person name="Secka A."/>
            <person name="Antonio M."/>
            <person name="Oren A."/>
            <person name="Chaudhuri R.R."/>
            <person name="La Ragione R."/>
            <person name="Hildebrand F."/>
            <person name="Pallen M.J."/>
        </authorList>
    </citation>
    <scope>NUCLEOTIDE SEQUENCE</scope>
    <source>
        <strain evidence="10">CHK33-7979</strain>
    </source>
</reference>
<evidence type="ECO:0000256" key="4">
    <source>
        <dbReference type="ARBA" id="ARBA00022643"/>
    </source>
</evidence>
<evidence type="ECO:0000313" key="11">
    <source>
        <dbReference type="Proteomes" id="UP000886824"/>
    </source>
</evidence>
<dbReference type="PANTHER" id="PTHR30578:SF0">
    <property type="entry name" value="ION-TRANSLOCATING OXIDOREDUCTASE COMPLEX SUBUNIT D"/>
    <property type="match status" value="1"/>
</dbReference>
<dbReference type="PANTHER" id="PTHR30578">
    <property type="entry name" value="ELECTRON TRANSPORT COMPLEX PROTEIN RNFD"/>
    <property type="match status" value="1"/>
</dbReference>
<proteinExistence type="predicted"/>
<evidence type="ECO:0000256" key="7">
    <source>
        <dbReference type="ARBA" id="ARBA00022989"/>
    </source>
</evidence>
<protein>
    <submittedName>
        <fullName evidence="10">RnfABCDGE type electron transport complex subunit D</fullName>
    </submittedName>
</protein>
<dbReference type="EMBL" id="DXCX01000042">
    <property type="protein sequence ID" value="HIY73126.1"/>
    <property type="molecule type" value="Genomic_DNA"/>
</dbReference>
<keyword evidence="2" id="KW-0597">Phosphoprotein</keyword>
<sequence>MSNENKLLGVASSPHVSSPIGTRSLMLDVLIALVPALCAAVFFFGPRALIATAISVVACEIFEMGYRKLLHKTQTNGDLSAAVTGVLLAFVCPVTLPYWMLIIGDFFAIVVVKQLFGGLGKNFINPALGGRAFLMLSYPVAMTTWAVPGKWSGLISAADAVTGATPLSVDFMHSGILPDATLQDMLVGNIGGCIGEVSA</sequence>
<organism evidence="10 11">
    <name type="scientific">Candidatus Intestinimonas merdavium</name>
    <dbReference type="NCBI Taxonomy" id="2838622"/>
    <lineage>
        <taxon>Bacteria</taxon>
        <taxon>Bacillati</taxon>
        <taxon>Bacillota</taxon>
        <taxon>Clostridia</taxon>
        <taxon>Eubacteriales</taxon>
        <taxon>Intestinimonas</taxon>
    </lineage>
</organism>
<evidence type="ECO:0000256" key="5">
    <source>
        <dbReference type="ARBA" id="ARBA00022692"/>
    </source>
</evidence>
<dbReference type="GO" id="GO:0055085">
    <property type="term" value="P:transmembrane transport"/>
    <property type="evidence" value="ECO:0007669"/>
    <property type="project" value="InterPro"/>
</dbReference>
<dbReference type="InterPro" id="IPR004338">
    <property type="entry name" value="NqrB/RnfD"/>
</dbReference>
<evidence type="ECO:0000313" key="10">
    <source>
        <dbReference type="EMBL" id="HIY73126.1"/>
    </source>
</evidence>
<evidence type="ECO:0000256" key="9">
    <source>
        <dbReference type="SAM" id="Phobius"/>
    </source>
</evidence>
<keyword evidence="4" id="KW-0288">FMN</keyword>
<keyword evidence="1" id="KW-0813">Transport</keyword>
<accession>A0A9D1Z435</accession>
<evidence type="ECO:0000256" key="3">
    <source>
        <dbReference type="ARBA" id="ARBA00022630"/>
    </source>
</evidence>
<gene>
    <name evidence="10" type="ORF">H9826_03990</name>
</gene>
<name>A0A9D1Z435_9FIRM</name>
<keyword evidence="6" id="KW-1278">Translocase</keyword>
<keyword evidence="8 9" id="KW-0472">Membrane</keyword>
<dbReference type="Proteomes" id="UP000886824">
    <property type="component" value="Unassembled WGS sequence"/>
</dbReference>
<feature type="non-terminal residue" evidence="10">
    <location>
        <position position="199"/>
    </location>
</feature>
<evidence type="ECO:0000256" key="8">
    <source>
        <dbReference type="ARBA" id="ARBA00023136"/>
    </source>
</evidence>
<comment type="caution">
    <text evidence="10">The sequence shown here is derived from an EMBL/GenBank/DDBJ whole genome shotgun (WGS) entry which is preliminary data.</text>
</comment>
<feature type="transmembrane region" description="Helical" evidence="9">
    <location>
        <begin position="86"/>
        <end position="112"/>
    </location>
</feature>
<evidence type="ECO:0000256" key="1">
    <source>
        <dbReference type="ARBA" id="ARBA00022448"/>
    </source>
</evidence>
<reference evidence="10" key="2">
    <citation type="submission" date="2021-04" db="EMBL/GenBank/DDBJ databases">
        <authorList>
            <person name="Gilroy R."/>
        </authorList>
    </citation>
    <scope>NUCLEOTIDE SEQUENCE</scope>
    <source>
        <strain evidence="10">CHK33-7979</strain>
    </source>
</reference>
<dbReference type="Pfam" id="PF03116">
    <property type="entry name" value="NQR2_RnfD_RnfE"/>
    <property type="match status" value="1"/>
</dbReference>
<keyword evidence="7 9" id="KW-1133">Transmembrane helix</keyword>
<keyword evidence="3" id="KW-0285">Flavoprotein</keyword>